<dbReference type="InterPro" id="IPR002372">
    <property type="entry name" value="PQQ_rpt_dom"/>
</dbReference>
<dbReference type="PANTHER" id="PTHR34512:SF30">
    <property type="entry name" value="OUTER MEMBRANE PROTEIN ASSEMBLY FACTOR BAMB"/>
    <property type="match status" value="1"/>
</dbReference>
<dbReference type="Pfam" id="PF13360">
    <property type="entry name" value="PQQ_2"/>
    <property type="match status" value="2"/>
</dbReference>
<dbReference type="EMBL" id="JBHSKX010000004">
    <property type="protein sequence ID" value="MFC5369188.1"/>
    <property type="molecule type" value="Genomic_DNA"/>
</dbReference>
<dbReference type="Proteomes" id="UP001596201">
    <property type="component" value="Unassembled WGS sequence"/>
</dbReference>
<dbReference type="InterPro" id="IPR011047">
    <property type="entry name" value="Quinoprotein_ADH-like_sf"/>
</dbReference>
<evidence type="ECO:0000313" key="2">
    <source>
        <dbReference type="EMBL" id="MFC5369188.1"/>
    </source>
</evidence>
<evidence type="ECO:0000313" key="3">
    <source>
        <dbReference type="Proteomes" id="UP001596201"/>
    </source>
</evidence>
<dbReference type="AlphaFoldDB" id="A0ABD5RGW3"/>
<reference evidence="2 3" key="1">
    <citation type="journal article" date="2019" name="Int. J. Syst. Evol. Microbiol.">
        <title>The Global Catalogue of Microorganisms (GCM) 10K type strain sequencing project: providing services to taxonomists for standard genome sequencing and annotation.</title>
        <authorList>
            <consortium name="The Broad Institute Genomics Platform"/>
            <consortium name="The Broad Institute Genome Sequencing Center for Infectious Disease"/>
            <person name="Wu L."/>
            <person name="Ma J."/>
        </authorList>
    </citation>
    <scope>NUCLEOTIDE SEQUENCE [LARGE SCALE GENOMIC DNA]</scope>
    <source>
        <strain evidence="2 3">CGMCC 1.12237</strain>
    </source>
</reference>
<evidence type="ECO:0000259" key="1">
    <source>
        <dbReference type="Pfam" id="PF13360"/>
    </source>
</evidence>
<dbReference type="SUPFAM" id="SSF50998">
    <property type="entry name" value="Quinoprotein alcohol dehydrogenase-like"/>
    <property type="match status" value="1"/>
</dbReference>
<name>A0ABD5RGW3_9EURY</name>
<dbReference type="InterPro" id="IPR018391">
    <property type="entry name" value="PQQ_b-propeller_rpt"/>
</dbReference>
<dbReference type="RefSeq" id="WP_227231241.1">
    <property type="nucleotide sequence ID" value="NZ_JAJCVJ010000003.1"/>
</dbReference>
<dbReference type="Gene3D" id="2.130.10.10">
    <property type="entry name" value="YVTN repeat-like/Quinoprotein amine dehydrogenase"/>
    <property type="match status" value="2"/>
</dbReference>
<proteinExistence type="predicted"/>
<accession>A0ABD5RGW3</accession>
<comment type="caution">
    <text evidence="2">The sequence shown here is derived from an EMBL/GenBank/DDBJ whole genome shotgun (WGS) entry which is preliminary data.</text>
</comment>
<gene>
    <name evidence="2" type="ORF">ACFPJ5_19855</name>
</gene>
<dbReference type="PANTHER" id="PTHR34512">
    <property type="entry name" value="CELL SURFACE PROTEIN"/>
    <property type="match status" value="1"/>
</dbReference>
<dbReference type="InterPro" id="IPR015943">
    <property type="entry name" value="WD40/YVTN_repeat-like_dom_sf"/>
</dbReference>
<protein>
    <submittedName>
        <fullName evidence="2">PQQ-binding-like beta-propeller repeat protein</fullName>
    </submittedName>
</protein>
<organism evidence="2 3">
    <name type="scientific">Salinirubrum litoreum</name>
    <dbReference type="NCBI Taxonomy" id="1126234"/>
    <lineage>
        <taxon>Archaea</taxon>
        <taxon>Methanobacteriati</taxon>
        <taxon>Methanobacteriota</taxon>
        <taxon>Stenosarchaea group</taxon>
        <taxon>Halobacteria</taxon>
        <taxon>Halobacteriales</taxon>
        <taxon>Haloferacaceae</taxon>
        <taxon>Salinirubrum</taxon>
    </lineage>
</organism>
<sequence>MTDQTYSRRQTLAALGVAAVGGLAGCSTLTDLRGVRPLWRQSIAARLNAGPPVATADRVVLGTQDKRVYAFGADDGTREFAVETGGPVETAPTVSPTDGFVHAHSTDGDLYAIDEDGTVAWHEEGVHSRAVLARAGSLLVQFDPRSDTVTGYDAATGTRRFERVTSAYRFPGLTRDVFVLLDPAERSERRLAALSPADGAVRWRSDPGGYRGLTVDADRLATVSEEGVELRSLADGSLQWRTEFDAAVDTLFGGAVHLDGDAYVKLRPRDGPGVVVALDGETGEERWRRTGGYEIERIVSTDETVLAVSSVDDPDGGILIRIDGFDRDGTRRWQRTTDIAIGGVVETCTLVDGTLVVGSDRRIRAFATGDGSPLWQYDPDGSRMHVHAADDALYVAYRDDAGIARLPVP</sequence>
<feature type="domain" description="Pyrrolo-quinoline quinone repeat" evidence="1">
    <location>
        <begin position="189"/>
        <end position="397"/>
    </location>
</feature>
<feature type="domain" description="Pyrrolo-quinoline quinone repeat" evidence="1">
    <location>
        <begin position="36"/>
        <end position="167"/>
    </location>
</feature>
<keyword evidence="3" id="KW-1185">Reference proteome</keyword>
<dbReference type="SMART" id="SM00564">
    <property type="entry name" value="PQQ"/>
    <property type="match status" value="5"/>
</dbReference>